<dbReference type="KEGG" id="cact:HZ995_00355"/>
<keyword evidence="4" id="KW-0812">Transmembrane</keyword>
<keyword evidence="4" id="KW-0472">Membrane</keyword>
<evidence type="ECO:0000256" key="2">
    <source>
        <dbReference type="ARBA" id="ARBA00022676"/>
    </source>
</evidence>
<name>A0A975EPW5_9RHOB</name>
<evidence type="ECO:0000313" key="6">
    <source>
        <dbReference type="EMBL" id="QTN36018.1"/>
    </source>
</evidence>
<dbReference type="RefSeq" id="WP_209356722.1">
    <property type="nucleotide sequence ID" value="NZ_CP060010.1"/>
</dbReference>
<dbReference type="PANTHER" id="PTHR43179">
    <property type="entry name" value="RHAMNOSYLTRANSFERASE WBBL"/>
    <property type="match status" value="1"/>
</dbReference>
<gene>
    <name evidence="6" type="ORF">HZ995_00355</name>
</gene>
<evidence type="ECO:0000259" key="5">
    <source>
        <dbReference type="Pfam" id="PF00535"/>
    </source>
</evidence>
<dbReference type="Proteomes" id="UP000665026">
    <property type="component" value="Chromosome"/>
</dbReference>
<evidence type="ECO:0000256" key="3">
    <source>
        <dbReference type="ARBA" id="ARBA00022679"/>
    </source>
</evidence>
<dbReference type="Pfam" id="PF00535">
    <property type="entry name" value="Glycos_transf_2"/>
    <property type="match status" value="1"/>
</dbReference>
<evidence type="ECO:0000313" key="7">
    <source>
        <dbReference type="Proteomes" id="UP000665026"/>
    </source>
</evidence>
<dbReference type="AlphaFoldDB" id="A0A975EPW5"/>
<protein>
    <submittedName>
        <fullName evidence="6">Glycosyltransferase</fullName>
    </submittedName>
</protein>
<feature type="transmembrane region" description="Helical" evidence="4">
    <location>
        <begin position="293"/>
        <end position="312"/>
    </location>
</feature>
<dbReference type="EMBL" id="CP060010">
    <property type="protein sequence ID" value="QTN36018.1"/>
    <property type="molecule type" value="Genomic_DNA"/>
</dbReference>
<feature type="domain" description="Glycosyltransferase 2-like" evidence="5">
    <location>
        <begin position="15"/>
        <end position="122"/>
    </location>
</feature>
<dbReference type="GO" id="GO:0016757">
    <property type="term" value="F:glycosyltransferase activity"/>
    <property type="evidence" value="ECO:0007669"/>
    <property type="project" value="UniProtKB-KW"/>
</dbReference>
<feature type="transmembrane region" description="Helical" evidence="4">
    <location>
        <begin position="240"/>
        <end position="273"/>
    </location>
</feature>
<accession>A0A975EPW5</accession>
<reference evidence="6" key="1">
    <citation type="submission" date="2020-07" db="EMBL/GenBank/DDBJ databases">
        <title>Genome sequences of bacteria associated with the marine, planktonic diatom Thalassiosira profunda strain ECT2AJA-044.</title>
        <authorList>
            <person name="Gargas C.B."/>
            <person name="Roberts W.R."/>
            <person name="Alverson A.J."/>
        </authorList>
    </citation>
    <scope>NUCLEOTIDE SEQUENCE</scope>
    <source>
        <strain evidence="6">ECT2AJA-044</strain>
    </source>
</reference>
<comment type="similarity">
    <text evidence="1">Belongs to the glycosyltransferase 2 family.</text>
</comment>
<keyword evidence="4" id="KW-1133">Transmembrane helix</keyword>
<organism evidence="6 7">
    <name type="scientific">Cognatishimia activa</name>
    <dbReference type="NCBI Taxonomy" id="1715691"/>
    <lineage>
        <taxon>Bacteria</taxon>
        <taxon>Pseudomonadati</taxon>
        <taxon>Pseudomonadota</taxon>
        <taxon>Alphaproteobacteria</taxon>
        <taxon>Rhodobacterales</taxon>
        <taxon>Paracoccaceae</taxon>
        <taxon>Cognatishimia</taxon>
    </lineage>
</organism>
<dbReference type="SUPFAM" id="SSF53448">
    <property type="entry name" value="Nucleotide-diphospho-sugar transferases"/>
    <property type="match status" value="1"/>
</dbReference>
<proteinExistence type="inferred from homology"/>
<sequence length="326" mass="36602">MTSDIPTVAVVAIGRNEGQRLVDCLASLKGKVDRVVYVDSGSLDMSVQNARDAGAEVVELSSDRPFTAARGRAAGYEHLKTGEMPDYVQFIDGDCSVDPDWIARAVSAMEQDMELGLVTGWRRERFPDASVYNDLCQDEWDRPEGEILTCGGDMMVRPAAYEEAGGFDETVIAAEDDEFCVRLRKAGWVLKRIPFEMTFHDAAMTRFSQWWQRAIRSGHGFAQVGYMHPPYFATEQKRVLIYGGVIPLIALFLWMVLPIALILILGIYLMNYLRSVKGLTGAGMASARARRHGVLLTLSKFPNILGMGMFHYRRLKGRRMQIIEYK</sequence>
<evidence type="ECO:0000256" key="4">
    <source>
        <dbReference type="SAM" id="Phobius"/>
    </source>
</evidence>
<keyword evidence="2" id="KW-0328">Glycosyltransferase</keyword>
<keyword evidence="3" id="KW-0808">Transferase</keyword>
<dbReference type="Gene3D" id="3.90.550.10">
    <property type="entry name" value="Spore Coat Polysaccharide Biosynthesis Protein SpsA, Chain A"/>
    <property type="match status" value="1"/>
</dbReference>
<evidence type="ECO:0000256" key="1">
    <source>
        <dbReference type="ARBA" id="ARBA00006739"/>
    </source>
</evidence>
<dbReference type="InterPro" id="IPR001173">
    <property type="entry name" value="Glyco_trans_2-like"/>
</dbReference>
<dbReference type="PANTHER" id="PTHR43179:SF12">
    <property type="entry name" value="GALACTOFURANOSYLTRANSFERASE GLFT2"/>
    <property type="match status" value="1"/>
</dbReference>
<dbReference type="InterPro" id="IPR029044">
    <property type="entry name" value="Nucleotide-diphossugar_trans"/>
</dbReference>